<dbReference type="AlphaFoldDB" id="X1DFJ4"/>
<comment type="caution">
    <text evidence="1">The sequence shown here is derived from an EMBL/GenBank/DDBJ whole genome shotgun (WGS) entry which is preliminary data.</text>
</comment>
<evidence type="ECO:0000313" key="1">
    <source>
        <dbReference type="EMBL" id="GAH03834.1"/>
    </source>
</evidence>
<accession>X1DFJ4</accession>
<name>X1DFJ4_9ZZZZ</name>
<protein>
    <recommendedName>
        <fullName evidence="2">Glycosyltransferase subfamily 4-like N-terminal domain-containing protein</fullName>
    </recommendedName>
</protein>
<organism evidence="1">
    <name type="scientific">marine sediment metagenome</name>
    <dbReference type="NCBI Taxonomy" id="412755"/>
    <lineage>
        <taxon>unclassified sequences</taxon>
        <taxon>metagenomes</taxon>
        <taxon>ecological metagenomes</taxon>
    </lineage>
</organism>
<dbReference type="EMBL" id="BART01020433">
    <property type="protein sequence ID" value="GAH03834.1"/>
    <property type="molecule type" value="Genomic_DNA"/>
</dbReference>
<gene>
    <name evidence="1" type="ORF">S01H4_37966</name>
</gene>
<reference evidence="1" key="1">
    <citation type="journal article" date="2014" name="Front. Microbiol.">
        <title>High frequency of phylogenetically diverse reductive dehalogenase-homologous genes in deep subseafloor sedimentary metagenomes.</title>
        <authorList>
            <person name="Kawai M."/>
            <person name="Futagami T."/>
            <person name="Toyoda A."/>
            <person name="Takaki Y."/>
            <person name="Nishi S."/>
            <person name="Hori S."/>
            <person name="Arai W."/>
            <person name="Tsubouchi T."/>
            <person name="Morono Y."/>
            <person name="Uchiyama I."/>
            <person name="Ito T."/>
            <person name="Fujiyama A."/>
            <person name="Inagaki F."/>
            <person name="Takami H."/>
        </authorList>
    </citation>
    <scope>NUCLEOTIDE SEQUENCE</scope>
    <source>
        <strain evidence="1">Expedition CK06-06</strain>
    </source>
</reference>
<evidence type="ECO:0008006" key="2">
    <source>
        <dbReference type="Google" id="ProtNLM"/>
    </source>
</evidence>
<feature type="non-terminal residue" evidence="1">
    <location>
        <position position="85"/>
    </location>
</feature>
<proteinExistence type="predicted"/>
<sequence>MKKLIICGHSVSHYRQRMLGEATANLGVKTTVIGPRDWGDEHYDPYIKKNFFFRPLSVAGPPSFYSFNLKKFLRTLSMFRPAVIY</sequence>